<accession>A0AAW3WWS9</accession>
<dbReference type="AlphaFoldDB" id="A0AAW3WWS9"/>
<organism evidence="1 2">
    <name type="scientific">Serratia fonticola</name>
    <dbReference type="NCBI Taxonomy" id="47917"/>
    <lineage>
        <taxon>Bacteria</taxon>
        <taxon>Pseudomonadati</taxon>
        <taxon>Pseudomonadota</taxon>
        <taxon>Gammaproteobacteria</taxon>
        <taxon>Enterobacterales</taxon>
        <taxon>Yersiniaceae</taxon>
        <taxon>Serratia</taxon>
    </lineage>
</organism>
<proteinExistence type="predicted"/>
<dbReference type="Proteomes" id="UP000659084">
    <property type="component" value="Unassembled WGS sequence"/>
</dbReference>
<evidence type="ECO:0000313" key="2">
    <source>
        <dbReference type="Proteomes" id="UP000659084"/>
    </source>
</evidence>
<protein>
    <submittedName>
        <fullName evidence="1">Uncharacterized protein</fullName>
    </submittedName>
</protein>
<dbReference type="RefSeq" id="WP_179253928.1">
    <property type="nucleotide sequence ID" value="NZ_JACBIV010000045.1"/>
</dbReference>
<comment type="caution">
    <text evidence="1">The sequence shown here is derived from an EMBL/GenBank/DDBJ whole genome shotgun (WGS) entry which is preliminary data.</text>
</comment>
<reference evidence="1" key="1">
    <citation type="submission" date="2020-08" db="EMBL/GenBank/DDBJ databases">
        <title>Food and environmental bacterial isolates.</title>
        <authorList>
            <person name="Richter L."/>
            <person name="Du Plessis E.M."/>
            <person name="Duvenage S."/>
            <person name="Allam M."/>
            <person name="Korsten L."/>
        </authorList>
    </citation>
    <scope>NUCLEOTIDE SEQUENCE</scope>
    <source>
        <strain evidence="1">UPMP2127</strain>
    </source>
</reference>
<dbReference type="EMBL" id="JACNYO010000040">
    <property type="protein sequence ID" value="MBC3215301.1"/>
    <property type="molecule type" value="Genomic_DNA"/>
</dbReference>
<evidence type="ECO:0000313" key="1">
    <source>
        <dbReference type="EMBL" id="MBC3215301.1"/>
    </source>
</evidence>
<name>A0AAW3WWS9_SERFO</name>
<sequence>MNYTGNEDLRAAIAALSNDMYEMHRRLSEMVSVYFWNREVLAERLAGQILRDAHDRYAEIYRAINELDHHFKD</sequence>
<gene>
    <name evidence="1" type="ORF">H8J20_24525</name>
</gene>